<keyword evidence="2" id="KW-0808">Transferase</keyword>
<feature type="domain" description="Protein kinase" evidence="7">
    <location>
        <begin position="55"/>
        <end position="311"/>
    </location>
</feature>
<dbReference type="InterPro" id="IPR000719">
    <property type="entry name" value="Prot_kinase_dom"/>
</dbReference>
<keyword evidence="6" id="KW-0812">Transmembrane</keyword>
<reference evidence="8" key="1">
    <citation type="journal article" date="2015" name="Nature">
        <title>Complex archaea that bridge the gap between prokaryotes and eukaryotes.</title>
        <authorList>
            <person name="Spang A."/>
            <person name="Saw J.H."/>
            <person name="Jorgensen S.L."/>
            <person name="Zaremba-Niedzwiedzka K."/>
            <person name="Martijn J."/>
            <person name="Lind A.E."/>
            <person name="van Eijk R."/>
            <person name="Schleper C."/>
            <person name="Guy L."/>
            <person name="Ettema T.J."/>
        </authorList>
    </citation>
    <scope>NUCLEOTIDE SEQUENCE</scope>
</reference>
<dbReference type="PANTHER" id="PTHR24348">
    <property type="entry name" value="SERINE/THREONINE-PROTEIN KINASE UNC-51-RELATED"/>
    <property type="match status" value="1"/>
</dbReference>
<dbReference type="Pfam" id="PF13174">
    <property type="entry name" value="TPR_6"/>
    <property type="match status" value="1"/>
</dbReference>
<dbReference type="Gene3D" id="1.10.510.10">
    <property type="entry name" value="Transferase(Phosphotransferase) domain 1"/>
    <property type="match status" value="1"/>
</dbReference>
<dbReference type="EMBL" id="LAZR01000696">
    <property type="protein sequence ID" value="KKN60447.1"/>
    <property type="molecule type" value="Genomic_DNA"/>
</dbReference>
<proteinExistence type="predicted"/>
<dbReference type="InterPro" id="IPR011009">
    <property type="entry name" value="Kinase-like_dom_sf"/>
</dbReference>
<dbReference type="FunFam" id="1.10.510.10:FF:000021">
    <property type="entry name" value="Serine/threonine protein kinase"/>
    <property type="match status" value="1"/>
</dbReference>
<dbReference type="SUPFAM" id="SSF48452">
    <property type="entry name" value="TPR-like"/>
    <property type="match status" value="2"/>
</dbReference>
<keyword evidence="1" id="KW-0723">Serine/threonine-protein kinase</keyword>
<dbReference type="PANTHER" id="PTHR24348:SF70">
    <property type="entry name" value="PROTEIN KINASE DOMAIN CONTAINING PROTEIN"/>
    <property type="match status" value="1"/>
</dbReference>
<dbReference type="InterPro" id="IPR005534">
    <property type="entry name" value="Curli_assmbl/transp-comp_CsgG"/>
</dbReference>
<dbReference type="PROSITE" id="PS00108">
    <property type="entry name" value="PROTEIN_KINASE_ST"/>
    <property type="match status" value="1"/>
</dbReference>
<dbReference type="CDD" id="cd14014">
    <property type="entry name" value="STKc_PknB_like"/>
    <property type="match status" value="1"/>
</dbReference>
<evidence type="ECO:0000259" key="7">
    <source>
        <dbReference type="PROSITE" id="PS50011"/>
    </source>
</evidence>
<evidence type="ECO:0000256" key="4">
    <source>
        <dbReference type="ARBA" id="ARBA00022777"/>
    </source>
</evidence>
<dbReference type="Gene3D" id="3.30.200.20">
    <property type="entry name" value="Phosphorylase Kinase, domain 1"/>
    <property type="match status" value="1"/>
</dbReference>
<keyword evidence="6" id="KW-0472">Membrane</keyword>
<sequence length="1035" mass="118758">MKCSKCHFENPPGANFCSKCAAQLDSSEEVSISQTKTLETPLKELTRGTTFAERYEFIEELGTGGMGRVCKVFDKKINEDVAIKILRPEISEDEKTIERFGNELKFTRKIVHKNVCRMYDINEEKGTQYITMEYVPGEDLKSTVVRVGQLSVGKAVSVAKQVCEGLIEAHKLGVVHRDLKPQNIMIDKEGNVRIMDFGIARSLKTKGITAAGIMIGTPEYMSPEQAEMKETDQRSDIYSLGVILYEMVTGRLPFEGDSPLSIAMKHKSEKPSAPWEFNPQISPELSNVILRCMEKDKEKRYQRAEELYSELDNIEKGLPTRERVVPKRKPITSREITVQFSLKKLLIPALVVIAVAIIAVIIWRLVPQERVVPFPQDKPSLAVMYFENNTGDERLDHWRKALSDLLIADLSQSKYIKVLSGEKLYNILEELNLLEAKSYSSRVLKKISTRGGVQYILVGKLAMAGETLRINALLQEASTGDLMSSEMVEGRGEGSLFSMVDDLTKKIKASFKFSEEEIASDIDKEVEKITTTSSEAHKYYREGMEFFSKGDNLKSIPLMEIAVAFDPEFAMAYRTMANAYTNIGYRTEARKRYQKAFELSDRVSDRERYYIEGVYYQQSESTYDKATEAYDELLEIYPDDFIGNNNLGELYVDLEDWDKAIQLFDVNIQNKVEPVLSYVYIAYSYAAKGLYDKARDVLKLYLNDISDNAYIRFNLADNYLYQGEYNLAQAEAAKAFSLDPKHYSNSLIKGDIYLYKQDLINAEKEYLKLLETEEPKAYEEGTKRLGALYLLQGMFEKSKEQAKQGIALAEMLDEAEWSSWFHLYLAYMHLKSKNLEEALKEYDEALIIASEAGILDRQREALYFRGRVYNEMKFKDESQKMADELKELIGNGMNRKAMRLYYHLIGMIELEKENFSEAIESFNQALSLLPSQFNPDDGQALFIDSLALAYYKAGDYEKARQEYERIIHLTTGRLFYGDIYAKSFYMLGKIYEEEDMQRQAIDHYERFLDLWKDADPGIAEVEDAKNRLAEMQKTP</sequence>
<name>A0A0F9SDS5_9ZZZZ</name>
<dbReference type="PROSITE" id="PS50011">
    <property type="entry name" value="PROTEIN_KINASE_DOM"/>
    <property type="match status" value="1"/>
</dbReference>
<dbReference type="InterPro" id="IPR045269">
    <property type="entry name" value="Atg1-like"/>
</dbReference>
<dbReference type="InterPro" id="IPR008271">
    <property type="entry name" value="Ser/Thr_kinase_AS"/>
</dbReference>
<accession>A0A0F9SDS5</accession>
<dbReference type="Pfam" id="PF03783">
    <property type="entry name" value="CsgG"/>
    <property type="match status" value="1"/>
</dbReference>
<keyword evidence="6" id="KW-1133">Transmembrane helix</keyword>
<dbReference type="InterPro" id="IPR011990">
    <property type="entry name" value="TPR-like_helical_dom_sf"/>
</dbReference>
<dbReference type="PROSITE" id="PS50005">
    <property type="entry name" value="TPR"/>
    <property type="match status" value="5"/>
</dbReference>
<dbReference type="PROSITE" id="PS00107">
    <property type="entry name" value="PROTEIN_KINASE_ATP"/>
    <property type="match status" value="1"/>
</dbReference>
<evidence type="ECO:0000256" key="2">
    <source>
        <dbReference type="ARBA" id="ARBA00022679"/>
    </source>
</evidence>
<gene>
    <name evidence="8" type="ORF">LCGC14_0532050</name>
</gene>
<dbReference type="Gene3D" id="1.25.40.10">
    <property type="entry name" value="Tetratricopeptide repeat domain"/>
    <property type="match status" value="2"/>
</dbReference>
<evidence type="ECO:0000256" key="1">
    <source>
        <dbReference type="ARBA" id="ARBA00022527"/>
    </source>
</evidence>
<dbReference type="SMART" id="SM00028">
    <property type="entry name" value="TPR"/>
    <property type="match status" value="10"/>
</dbReference>
<keyword evidence="5" id="KW-0067">ATP-binding</keyword>
<dbReference type="GO" id="GO:0030288">
    <property type="term" value="C:outer membrane-bounded periplasmic space"/>
    <property type="evidence" value="ECO:0007669"/>
    <property type="project" value="InterPro"/>
</dbReference>
<organism evidence="8">
    <name type="scientific">marine sediment metagenome</name>
    <dbReference type="NCBI Taxonomy" id="412755"/>
    <lineage>
        <taxon>unclassified sequences</taxon>
        <taxon>metagenomes</taxon>
        <taxon>ecological metagenomes</taxon>
    </lineage>
</organism>
<dbReference type="GO" id="GO:0004674">
    <property type="term" value="F:protein serine/threonine kinase activity"/>
    <property type="evidence" value="ECO:0007669"/>
    <property type="project" value="UniProtKB-KW"/>
</dbReference>
<dbReference type="InterPro" id="IPR017441">
    <property type="entry name" value="Protein_kinase_ATP_BS"/>
</dbReference>
<dbReference type="GO" id="GO:0010506">
    <property type="term" value="P:regulation of autophagy"/>
    <property type="evidence" value="ECO:0007669"/>
    <property type="project" value="InterPro"/>
</dbReference>
<dbReference type="InterPro" id="IPR019734">
    <property type="entry name" value="TPR_rpt"/>
</dbReference>
<dbReference type="SUPFAM" id="SSF56112">
    <property type="entry name" value="Protein kinase-like (PK-like)"/>
    <property type="match status" value="1"/>
</dbReference>
<dbReference type="AlphaFoldDB" id="A0A0F9SDS5"/>
<evidence type="ECO:0000256" key="6">
    <source>
        <dbReference type="SAM" id="Phobius"/>
    </source>
</evidence>
<dbReference type="GO" id="GO:0005737">
    <property type="term" value="C:cytoplasm"/>
    <property type="evidence" value="ECO:0007669"/>
    <property type="project" value="TreeGrafter"/>
</dbReference>
<evidence type="ECO:0000256" key="3">
    <source>
        <dbReference type="ARBA" id="ARBA00022741"/>
    </source>
</evidence>
<dbReference type="GO" id="GO:0005524">
    <property type="term" value="F:ATP binding"/>
    <property type="evidence" value="ECO:0007669"/>
    <property type="project" value="UniProtKB-KW"/>
</dbReference>
<evidence type="ECO:0000256" key="5">
    <source>
        <dbReference type="ARBA" id="ARBA00022840"/>
    </source>
</evidence>
<feature type="transmembrane region" description="Helical" evidence="6">
    <location>
        <begin position="345"/>
        <end position="366"/>
    </location>
</feature>
<dbReference type="Pfam" id="PF13432">
    <property type="entry name" value="TPR_16"/>
    <property type="match status" value="3"/>
</dbReference>
<dbReference type="Pfam" id="PF00069">
    <property type="entry name" value="Pkinase"/>
    <property type="match status" value="1"/>
</dbReference>
<protein>
    <recommendedName>
        <fullName evidence="7">Protein kinase domain-containing protein</fullName>
    </recommendedName>
</protein>
<keyword evidence="4" id="KW-0418">Kinase</keyword>
<evidence type="ECO:0000313" key="8">
    <source>
        <dbReference type="EMBL" id="KKN60447.1"/>
    </source>
</evidence>
<dbReference type="SMART" id="SM00220">
    <property type="entry name" value="S_TKc"/>
    <property type="match status" value="1"/>
</dbReference>
<dbReference type="Gene3D" id="3.40.50.10610">
    <property type="entry name" value="ABC-type transport auxiliary lipoprotein component"/>
    <property type="match status" value="1"/>
</dbReference>
<keyword evidence="3" id="KW-0547">Nucleotide-binding</keyword>
<comment type="caution">
    <text evidence="8">The sequence shown here is derived from an EMBL/GenBank/DDBJ whole genome shotgun (WGS) entry which is preliminary data.</text>
</comment>